<accession>A0AAV9J5P1</accession>
<sequence>MGSGQSKQAKDDGNSTKGGKRSPNQEKHASADSTTPLAANAAQLAFPQTPNVDKHASFGEKSLGRSRTNTMSGKSRHTQLDVVCPQADSIGLADDTEDSITTAPPLKVHELEGHSNVSRPPPPPRIRHLSELIDPADLAVDGHVRSPSGNLLAPAQFLVHPDRPRSIRERQEDIREKVRVASRLGVQSETAEQLPKENEKATEKGKSKAKTKRAWCSCFRS</sequence>
<evidence type="ECO:0000256" key="1">
    <source>
        <dbReference type="SAM" id="MobiDB-lite"/>
    </source>
</evidence>
<feature type="region of interest" description="Disordered" evidence="1">
    <location>
        <begin position="183"/>
        <end position="221"/>
    </location>
</feature>
<keyword evidence="3" id="KW-1185">Reference proteome</keyword>
<feature type="region of interest" description="Disordered" evidence="1">
    <location>
        <begin position="1"/>
        <end position="126"/>
    </location>
</feature>
<proteinExistence type="predicted"/>
<gene>
    <name evidence="2" type="ORF">LTR36_009936</name>
</gene>
<protein>
    <submittedName>
        <fullName evidence="2">Uncharacterized protein</fullName>
    </submittedName>
</protein>
<feature type="compositionally biased region" description="Basic and acidic residues" evidence="1">
    <location>
        <begin position="194"/>
        <end position="206"/>
    </location>
</feature>
<organism evidence="2 3">
    <name type="scientific">Oleoguttula mirabilis</name>
    <dbReference type="NCBI Taxonomy" id="1507867"/>
    <lineage>
        <taxon>Eukaryota</taxon>
        <taxon>Fungi</taxon>
        <taxon>Dikarya</taxon>
        <taxon>Ascomycota</taxon>
        <taxon>Pezizomycotina</taxon>
        <taxon>Dothideomycetes</taxon>
        <taxon>Dothideomycetidae</taxon>
        <taxon>Mycosphaerellales</taxon>
        <taxon>Teratosphaeriaceae</taxon>
        <taxon>Oleoguttula</taxon>
    </lineage>
</organism>
<evidence type="ECO:0000313" key="2">
    <source>
        <dbReference type="EMBL" id="KAK4539966.1"/>
    </source>
</evidence>
<dbReference type="Proteomes" id="UP001324427">
    <property type="component" value="Unassembled WGS sequence"/>
</dbReference>
<dbReference type="EMBL" id="JAVFHQ010000078">
    <property type="protein sequence ID" value="KAK4539966.1"/>
    <property type="molecule type" value="Genomic_DNA"/>
</dbReference>
<dbReference type="AlphaFoldDB" id="A0AAV9J5P1"/>
<name>A0AAV9J5P1_9PEZI</name>
<evidence type="ECO:0000313" key="3">
    <source>
        <dbReference type="Proteomes" id="UP001324427"/>
    </source>
</evidence>
<reference evidence="2 3" key="1">
    <citation type="submission" date="2021-11" db="EMBL/GenBank/DDBJ databases">
        <title>Black yeast isolated from Biological Soil Crust.</title>
        <authorList>
            <person name="Kurbessoian T."/>
        </authorList>
    </citation>
    <scope>NUCLEOTIDE SEQUENCE [LARGE SCALE GENOMIC DNA]</scope>
    <source>
        <strain evidence="2 3">CCFEE 5522</strain>
    </source>
</reference>
<comment type="caution">
    <text evidence="2">The sequence shown here is derived from an EMBL/GenBank/DDBJ whole genome shotgun (WGS) entry which is preliminary data.</text>
</comment>